<proteinExistence type="predicted"/>
<gene>
    <name evidence="3" type="ORF">WJX74_008176</name>
</gene>
<evidence type="ECO:0000259" key="2">
    <source>
        <dbReference type="PROSITE" id="PS50011"/>
    </source>
</evidence>
<dbReference type="Gene3D" id="3.50.4.10">
    <property type="entry name" value="Hepatocyte Growth Factor"/>
    <property type="match status" value="1"/>
</dbReference>
<dbReference type="Pfam" id="PF14295">
    <property type="entry name" value="PAN_4"/>
    <property type="match status" value="2"/>
</dbReference>
<dbReference type="SUPFAM" id="SSF56112">
    <property type="entry name" value="Protein kinase-like (PK-like)"/>
    <property type="match status" value="1"/>
</dbReference>
<sequence length="663" mass="72085">MFTPLRARTGILWSWSLTAVLCLIYLYTATARVTIVSDSLIETGTNYAGNGLNDTIAPSAEACSQLCRDSYNNSCNIFVFCGVIQGCTAGATGPYPFGTCSLKFQDGVWPVEGNQPLVYDIDRNDDRIAWTSGAPMWFNAPDLFDGWQAVRGVDLLGHFDYICPLTNKGRLPNILECEYEGTAQEVAGYCEQDPNCRAFSYFSNASTLPDNSPHSPAFRPSYGILKGGHGFNLDVAFSIGNPSSVVYWKPGLHEPGIESNPGIMAGIVIAAVVFAAAVAPGIWLLVRRRQGTTAMKATASFINPRVHATVSGQSLLRETGMTTQGSGEQELIPTLAEASAIQMSTSIVRHRTSVDIDAAGMGFLQSHAPPQEADVVLEEAADTFQDFPLPAAAGWQIAPEQISICRRTDGKDWKAGEGGFGQVYKALQDGVTAVAVKRLHNSLDARQRQLFLREIATLRDLHSPHIVQFLGACLQPGHTMLVTEWMDESLWDAMARNRSHGLPTDTLGWYARGQEIALDVAKGLHHLHSRGIIHLDLKSSNILLRQGVAKIADVGFAKILSQSAHSQLVGGTWAWAAPEVLLGKQSTTQADIYSFGVVIWELVTGEQPIRGNSRDVFVPAECPTEIHLLLDECFDSDPKKRPTARNIVHRLEANMHVEAGLAS</sequence>
<dbReference type="InterPro" id="IPR011009">
    <property type="entry name" value="Kinase-like_dom_sf"/>
</dbReference>
<dbReference type="Pfam" id="PF00069">
    <property type="entry name" value="Pkinase"/>
    <property type="match status" value="1"/>
</dbReference>
<dbReference type="EMBL" id="JALJOS010000015">
    <property type="protein sequence ID" value="KAK9830808.1"/>
    <property type="molecule type" value="Genomic_DNA"/>
</dbReference>
<evidence type="ECO:0000313" key="3">
    <source>
        <dbReference type="EMBL" id="KAK9830808.1"/>
    </source>
</evidence>
<dbReference type="InterPro" id="IPR008271">
    <property type="entry name" value="Ser/Thr_kinase_AS"/>
</dbReference>
<dbReference type="CDD" id="cd13999">
    <property type="entry name" value="STKc_MAP3K-like"/>
    <property type="match status" value="1"/>
</dbReference>
<dbReference type="Gene3D" id="1.10.510.10">
    <property type="entry name" value="Transferase(Phosphotransferase) domain 1"/>
    <property type="match status" value="1"/>
</dbReference>
<feature type="transmembrane region" description="Helical" evidence="1">
    <location>
        <begin position="263"/>
        <end position="286"/>
    </location>
</feature>
<dbReference type="PROSITE" id="PS50011">
    <property type="entry name" value="PROTEIN_KINASE_DOM"/>
    <property type="match status" value="1"/>
</dbReference>
<keyword evidence="1" id="KW-0812">Transmembrane</keyword>
<dbReference type="PROSITE" id="PS00108">
    <property type="entry name" value="PROTEIN_KINASE_ST"/>
    <property type="match status" value="1"/>
</dbReference>
<name>A0AAW1RAG1_9CHLO</name>
<organism evidence="3 4">
    <name type="scientific">Apatococcus lobatus</name>
    <dbReference type="NCBI Taxonomy" id="904363"/>
    <lineage>
        <taxon>Eukaryota</taxon>
        <taxon>Viridiplantae</taxon>
        <taxon>Chlorophyta</taxon>
        <taxon>core chlorophytes</taxon>
        <taxon>Trebouxiophyceae</taxon>
        <taxon>Chlorellales</taxon>
        <taxon>Chlorellaceae</taxon>
        <taxon>Apatococcus</taxon>
    </lineage>
</organism>
<keyword evidence="1" id="KW-0472">Membrane</keyword>
<keyword evidence="4" id="KW-1185">Reference proteome</keyword>
<accession>A0AAW1RAG1</accession>
<dbReference type="SMART" id="SM00220">
    <property type="entry name" value="S_TKc"/>
    <property type="match status" value="1"/>
</dbReference>
<comment type="caution">
    <text evidence="3">The sequence shown here is derived from an EMBL/GenBank/DDBJ whole genome shotgun (WGS) entry which is preliminary data.</text>
</comment>
<reference evidence="3 4" key="1">
    <citation type="journal article" date="2024" name="Nat. Commun.">
        <title>Phylogenomics reveals the evolutionary origins of lichenization in chlorophyte algae.</title>
        <authorList>
            <person name="Puginier C."/>
            <person name="Libourel C."/>
            <person name="Otte J."/>
            <person name="Skaloud P."/>
            <person name="Haon M."/>
            <person name="Grisel S."/>
            <person name="Petersen M."/>
            <person name="Berrin J.G."/>
            <person name="Delaux P.M."/>
            <person name="Dal Grande F."/>
            <person name="Keller J."/>
        </authorList>
    </citation>
    <scope>NUCLEOTIDE SEQUENCE [LARGE SCALE GENOMIC DNA]</scope>
    <source>
        <strain evidence="3 4">SAG 2145</strain>
    </source>
</reference>
<feature type="transmembrane region" description="Helical" evidence="1">
    <location>
        <begin position="12"/>
        <end position="30"/>
    </location>
</feature>
<feature type="domain" description="Protein kinase" evidence="2">
    <location>
        <begin position="409"/>
        <end position="655"/>
    </location>
</feature>
<protein>
    <recommendedName>
        <fullName evidence="2">Protein kinase domain-containing protein</fullName>
    </recommendedName>
</protein>
<dbReference type="GO" id="GO:0004674">
    <property type="term" value="F:protein serine/threonine kinase activity"/>
    <property type="evidence" value="ECO:0007669"/>
    <property type="project" value="TreeGrafter"/>
</dbReference>
<evidence type="ECO:0000256" key="1">
    <source>
        <dbReference type="SAM" id="Phobius"/>
    </source>
</evidence>
<dbReference type="InterPro" id="IPR051681">
    <property type="entry name" value="Ser/Thr_Kinases-Pseudokinases"/>
</dbReference>
<dbReference type="InterPro" id="IPR003609">
    <property type="entry name" value="Pan_app"/>
</dbReference>
<keyword evidence="1" id="KW-1133">Transmembrane helix</keyword>
<dbReference type="GO" id="GO:0005524">
    <property type="term" value="F:ATP binding"/>
    <property type="evidence" value="ECO:0007669"/>
    <property type="project" value="InterPro"/>
</dbReference>
<dbReference type="Proteomes" id="UP001438707">
    <property type="component" value="Unassembled WGS sequence"/>
</dbReference>
<evidence type="ECO:0000313" key="4">
    <source>
        <dbReference type="Proteomes" id="UP001438707"/>
    </source>
</evidence>
<dbReference type="PANTHER" id="PTHR44329">
    <property type="entry name" value="SERINE/THREONINE-PROTEIN KINASE TNNI3K-RELATED"/>
    <property type="match status" value="1"/>
</dbReference>
<dbReference type="InterPro" id="IPR000719">
    <property type="entry name" value="Prot_kinase_dom"/>
</dbReference>
<dbReference type="AlphaFoldDB" id="A0AAW1RAG1"/>